<dbReference type="InterPro" id="IPR001314">
    <property type="entry name" value="Peptidase_S1A"/>
</dbReference>
<name>A0A1S3FSW3_DIPOR</name>
<dbReference type="OrthoDB" id="546450at2759"/>
<evidence type="ECO:0000313" key="7">
    <source>
        <dbReference type="RefSeq" id="XP_012879651.1"/>
    </source>
</evidence>
<dbReference type="RefSeq" id="XP_012879651.1">
    <property type="nucleotide sequence ID" value="XM_013024197.1"/>
</dbReference>
<dbReference type="PRINTS" id="PR00722">
    <property type="entry name" value="CHYMOTRYPSIN"/>
</dbReference>
<dbReference type="FunFam" id="2.40.10.10:FF:000068">
    <property type="entry name" value="transmembrane protease serine 2"/>
    <property type="match status" value="1"/>
</dbReference>
<dbReference type="AlphaFoldDB" id="A0A1S3FSW3"/>
<keyword evidence="1" id="KW-0645">Protease</keyword>
<keyword evidence="2" id="KW-0378">Hydrolase</keyword>
<evidence type="ECO:0000259" key="5">
    <source>
        <dbReference type="PROSITE" id="PS50240"/>
    </source>
</evidence>
<dbReference type="InterPro" id="IPR009003">
    <property type="entry name" value="Peptidase_S1_PA"/>
</dbReference>
<evidence type="ECO:0000256" key="1">
    <source>
        <dbReference type="ARBA" id="ARBA00022670"/>
    </source>
</evidence>
<dbReference type="InterPro" id="IPR001254">
    <property type="entry name" value="Trypsin_dom"/>
</dbReference>
<keyword evidence="6" id="KW-1185">Reference proteome</keyword>
<keyword evidence="3" id="KW-0720">Serine protease</keyword>
<reference evidence="7" key="1">
    <citation type="submission" date="2025-08" db="UniProtKB">
        <authorList>
            <consortium name="RefSeq"/>
        </authorList>
    </citation>
    <scope>IDENTIFICATION</scope>
    <source>
        <tissue evidence="7">Kidney</tissue>
    </source>
</reference>
<dbReference type="PANTHER" id="PTHR24252:SF11">
    <property type="entry name" value="ATRIAL NATRIURETIC PEPTIDE-CONVERTING ENZYME ISOFORM X1"/>
    <property type="match status" value="1"/>
</dbReference>
<protein>
    <submittedName>
        <fullName evidence="7">Serine protease 55-like</fullName>
    </submittedName>
</protein>
<dbReference type="InParanoid" id="A0A1S3FSW3"/>
<sequence>MGLEGPELQLLREPGRECGAVRMQPRQAGLSHGCPPALALTVTSPGPALPCICDAPLEPLQPEGCQPGLMADWASLDWNKRKMLPLVMVLLLALRGHAHDDGETVRCGYRPAFPNSSWLPFRELLEVQHGEFPWQVSVQAFQKHVCAGAIIHRWWVLTAAHCFPGTLLERALMNVTVVMGVKTLSDIRLERKQVRKIIAHNDYRPPRLDSDLCLLLLASPVHFTNFKMPVCLPGKESRWDRCWMAEWVPAQRYGPHDNLNMNLKKLRVVQINRRECAKRVTQLPRNSLCAWQELHTKGTCQGDSGAPMVCAKWGTQRLYQVGVFSWGLDSGSRGRPGLFVSVAQFIPWIQKETEKEGRALPLSGAPRSSLTPAPQCSGLLALGSQVLLVSMFISDKLYG</sequence>
<dbReference type="PROSITE" id="PS50240">
    <property type="entry name" value="TRYPSIN_DOM"/>
    <property type="match status" value="1"/>
</dbReference>
<gene>
    <name evidence="7" type="primary">LOC105991542</name>
</gene>
<dbReference type="PROSITE" id="PS00134">
    <property type="entry name" value="TRYPSIN_HIS"/>
    <property type="match status" value="1"/>
</dbReference>
<organism evidence="6 7">
    <name type="scientific">Dipodomys ordii</name>
    <name type="common">Ord's kangaroo rat</name>
    <dbReference type="NCBI Taxonomy" id="10020"/>
    <lineage>
        <taxon>Eukaryota</taxon>
        <taxon>Metazoa</taxon>
        <taxon>Chordata</taxon>
        <taxon>Craniata</taxon>
        <taxon>Vertebrata</taxon>
        <taxon>Euteleostomi</taxon>
        <taxon>Mammalia</taxon>
        <taxon>Eutheria</taxon>
        <taxon>Euarchontoglires</taxon>
        <taxon>Glires</taxon>
        <taxon>Rodentia</taxon>
        <taxon>Castorimorpha</taxon>
        <taxon>Heteromyidae</taxon>
        <taxon>Dipodomyinae</taxon>
        <taxon>Dipodomys</taxon>
    </lineage>
</organism>
<dbReference type="Proteomes" id="UP000081671">
    <property type="component" value="Unplaced"/>
</dbReference>
<dbReference type="SUPFAM" id="SSF50494">
    <property type="entry name" value="Trypsin-like serine proteases"/>
    <property type="match status" value="1"/>
</dbReference>
<dbReference type="FunCoup" id="A0A1S3FSW3">
    <property type="interactions" value="18"/>
</dbReference>
<accession>A0A1S3FSW3</accession>
<evidence type="ECO:0000313" key="6">
    <source>
        <dbReference type="Proteomes" id="UP000081671"/>
    </source>
</evidence>
<dbReference type="PANTHER" id="PTHR24252">
    <property type="entry name" value="ACROSIN-RELATED"/>
    <property type="match status" value="1"/>
</dbReference>
<dbReference type="GO" id="GO:0006508">
    <property type="term" value="P:proteolysis"/>
    <property type="evidence" value="ECO:0007669"/>
    <property type="project" value="UniProtKB-KW"/>
</dbReference>
<evidence type="ECO:0000256" key="3">
    <source>
        <dbReference type="ARBA" id="ARBA00022825"/>
    </source>
</evidence>
<dbReference type="InterPro" id="IPR018114">
    <property type="entry name" value="TRYPSIN_HIS"/>
</dbReference>
<proteinExistence type="predicted"/>
<keyword evidence="4" id="KW-1015">Disulfide bond</keyword>
<dbReference type="Pfam" id="PF00089">
    <property type="entry name" value="Trypsin"/>
    <property type="match status" value="1"/>
</dbReference>
<dbReference type="KEGG" id="dord:105991542"/>
<evidence type="ECO:0000256" key="4">
    <source>
        <dbReference type="ARBA" id="ARBA00023157"/>
    </source>
</evidence>
<dbReference type="GO" id="GO:0004252">
    <property type="term" value="F:serine-type endopeptidase activity"/>
    <property type="evidence" value="ECO:0007669"/>
    <property type="project" value="InterPro"/>
</dbReference>
<dbReference type="GeneID" id="105991542"/>
<dbReference type="InterPro" id="IPR043504">
    <property type="entry name" value="Peptidase_S1_PA_chymotrypsin"/>
</dbReference>
<feature type="domain" description="Peptidase S1" evidence="5">
    <location>
        <begin position="105"/>
        <end position="354"/>
    </location>
</feature>
<evidence type="ECO:0000256" key="2">
    <source>
        <dbReference type="ARBA" id="ARBA00022801"/>
    </source>
</evidence>
<dbReference type="STRING" id="10020.ENSDORP00000026154"/>
<dbReference type="SMART" id="SM00020">
    <property type="entry name" value="Tryp_SPc"/>
    <property type="match status" value="1"/>
</dbReference>
<dbReference type="CDD" id="cd00190">
    <property type="entry name" value="Tryp_SPc"/>
    <property type="match status" value="1"/>
</dbReference>
<dbReference type="Gene3D" id="2.40.10.10">
    <property type="entry name" value="Trypsin-like serine proteases"/>
    <property type="match status" value="1"/>
</dbReference>